<organism evidence="1 2">
    <name type="scientific">Panagrolaimus sp. JU765</name>
    <dbReference type="NCBI Taxonomy" id="591449"/>
    <lineage>
        <taxon>Eukaryota</taxon>
        <taxon>Metazoa</taxon>
        <taxon>Ecdysozoa</taxon>
        <taxon>Nematoda</taxon>
        <taxon>Chromadorea</taxon>
        <taxon>Rhabditida</taxon>
        <taxon>Tylenchina</taxon>
        <taxon>Panagrolaimomorpha</taxon>
        <taxon>Panagrolaimoidea</taxon>
        <taxon>Panagrolaimidae</taxon>
        <taxon>Panagrolaimus</taxon>
    </lineage>
</organism>
<protein>
    <submittedName>
        <fullName evidence="2">Uncharacterized protein</fullName>
    </submittedName>
</protein>
<name>A0AC34QSI9_9BILA</name>
<reference evidence="2" key="1">
    <citation type="submission" date="2022-11" db="UniProtKB">
        <authorList>
            <consortium name="WormBaseParasite"/>
        </authorList>
    </citation>
    <scope>IDENTIFICATION</scope>
</reference>
<sequence length="1427" mass="163196">MGQCISRSDQSAKLRSRAIDEQLKADHERQSREVKLLLLGAGESGKSTIVKQMKIIHETGYSDEERKAYRPVVYSNTIQSMMAIIRAMGQLRIEFHNSATSDDARQFFLLAQSTDEGELPPELAAVMKRLWNDGGIQECFSRSREYQLNDSAPYYLNSLDRVSQPGYIPTQDDVLRTRVKTTGIVETHFTHKDLHFKMFDVGGQRSERKKWIHCFEGVTAIIFCVALSEYDMVLAEDDEMNRMIESMKLFDSICNNRWFVETSVILFLNKKDLFEQKIRKSPLNICFPEYTGANSYEEAAAYIQMQFEGLNKRKDGQKEIYTHFTCATDTNNIRFVFDAVTDIIIKENLKQCADLKKNSNAFSTVDDAKIDILKSLNPYYYTFVHLLELKEQVLQQLTLMDATQFSYDISLNFDATAAYLNMIVNFICAMILMSRIEDRKSLVGIYNIAHELANGTPESKFPRLAQMIIDYESPLRKLNEDLSPLHRSIAYALTSISEIYKRRNIPAEEQRNSGMISLTLAPKQMLYAAQTNTCTSEFLSLDLMDRWIIFCVTVCHNTMLNIEPVSDLFYRALRNGVCIRLFRDENILVFSMLQNYFKTIKGYNKRIQELEDIFAITVQGSVSLHFHRRQFLKTALRDLCFLIKDQPGLLGPKILFVWIGLSCSKDEVLWLLRHHQVWPTIMAAKKPKEQSDIGINDKSLPELLFYMIELQNLVQKHAALISRYHAQYIQGYDSVFLKEQLTTLTGLNEREYLLISNAIDELSNIQDTTCDLRGVRLDWFRFQTLVSMNTSQFKLSAHKEFAYMMNTTIFHSKMVDLIGDLIRETSDLSIYCFYFPQFDSQLKQTLSLPIQSRFAIAYAHICTHFTFALHDFCPEEHEDITEKSLSHCNAVLDRLASRIADIINKMTVDELSLAKKMSPEACAELVSVVNGTQRNVTEILPGIESHRLDRDVVTEADKNAVYLMDLCNAIGYSKEIHVCDHIFAPREYLNTHLANEIVNTLQGFMKTNTNDLPRRPSEMLMLLNAQIHVLQNLETCLRFDLTQFLTDTLLQQTQLHDSQGKETITSIYSRWYLEVLLRKASIGQLIYSEHLHEFIGTSDLVLLPFSPEQYTDTKELRALVQLIGPYGVKVMAEKLVWHVARQINELYKLVNDNRAVLTKARVSFDKPEVMQELVSMLNVADAGKEKKQSKEHTGAATGSPIESVLQRVTIIGEIIAFRNMLYDALKDVVELKLPFLMNSLEGLFQSALPLGKVHISEMCAAAGIHTDVDMTLLNVIQAQAQTNRMKDAEEHYTLTCLLFVFIAISLPKLASSKLSFFNANMKASANNCHVIPIAVNAMANVLFFYHNRGDTSERMREFLALASSSLLQIIGTSEAEQMEMHQSVFILLENLIKGSPCLHFGLLESCFPFTMIRSSYSKCYHTAAEAK</sequence>
<evidence type="ECO:0000313" key="2">
    <source>
        <dbReference type="WBParaSite" id="JU765_v2.g19045.t1"/>
    </source>
</evidence>
<dbReference type="WBParaSite" id="JU765_v2.g19045.t1">
    <property type="protein sequence ID" value="JU765_v2.g19045.t1"/>
    <property type="gene ID" value="JU765_v2.g19045"/>
</dbReference>
<accession>A0AC34QSI9</accession>
<proteinExistence type="predicted"/>
<dbReference type="Proteomes" id="UP000887576">
    <property type="component" value="Unplaced"/>
</dbReference>
<evidence type="ECO:0000313" key="1">
    <source>
        <dbReference type="Proteomes" id="UP000887576"/>
    </source>
</evidence>